<feature type="compositionally biased region" description="Basic and acidic residues" evidence="1">
    <location>
        <begin position="41"/>
        <end position="50"/>
    </location>
</feature>
<dbReference type="AlphaFoldDB" id="A0A0A8Z2K7"/>
<organism evidence="2">
    <name type="scientific">Arundo donax</name>
    <name type="common">Giant reed</name>
    <name type="synonym">Donax arundinaceus</name>
    <dbReference type="NCBI Taxonomy" id="35708"/>
    <lineage>
        <taxon>Eukaryota</taxon>
        <taxon>Viridiplantae</taxon>
        <taxon>Streptophyta</taxon>
        <taxon>Embryophyta</taxon>
        <taxon>Tracheophyta</taxon>
        <taxon>Spermatophyta</taxon>
        <taxon>Magnoliopsida</taxon>
        <taxon>Liliopsida</taxon>
        <taxon>Poales</taxon>
        <taxon>Poaceae</taxon>
        <taxon>PACMAD clade</taxon>
        <taxon>Arundinoideae</taxon>
        <taxon>Arundineae</taxon>
        <taxon>Arundo</taxon>
    </lineage>
</organism>
<reference evidence="2" key="2">
    <citation type="journal article" date="2015" name="Data Brief">
        <title>Shoot transcriptome of the giant reed, Arundo donax.</title>
        <authorList>
            <person name="Barrero R.A."/>
            <person name="Guerrero F.D."/>
            <person name="Moolhuijzen P."/>
            <person name="Goolsby J.A."/>
            <person name="Tidwell J."/>
            <person name="Bellgard S.E."/>
            <person name="Bellgard M.I."/>
        </authorList>
    </citation>
    <scope>NUCLEOTIDE SEQUENCE</scope>
    <source>
        <tissue evidence="2">Shoot tissue taken approximately 20 cm above the soil surface</tissue>
    </source>
</reference>
<evidence type="ECO:0000256" key="1">
    <source>
        <dbReference type="SAM" id="MobiDB-lite"/>
    </source>
</evidence>
<name>A0A0A8Z2K7_ARUDO</name>
<sequence length="62" mass="7306">MGTSTIMHMHHFNNSSTARQTLLNIFYVPRSLQKQESFIHEQKRTHENVHKQTTSLRDLADL</sequence>
<reference evidence="2" key="1">
    <citation type="submission" date="2014-09" db="EMBL/GenBank/DDBJ databases">
        <authorList>
            <person name="Magalhaes I.L.F."/>
            <person name="Oliveira U."/>
            <person name="Santos F.R."/>
            <person name="Vidigal T.H.D.A."/>
            <person name="Brescovit A.D."/>
            <person name="Santos A.J."/>
        </authorList>
    </citation>
    <scope>NUCLEOTIDE SEQUENCE</scope>
    <source>
        <tissue evidence="2">Shoot tissue taken approximately 20 cm above the soil surface</tissue>
    </source>
</reference>
<feature type="region of interest" description="Disordered" evidence="1">
    <location>
        <begin position="41"/>
        <end position="62"/>
    </location>
</feature>
<protein>
    <submittedName>
        <fullName evidence="2">Uncharacterized protein</fullName>
    </submittedName>
</protein>
<dbReference type="EMBL" id="GBRH01264854">
    <property type="protein sequence ID" value="JAD33041.1"/>
    <property type="molecule type" value="Transcribed_RNA"/>
</dbReference>
<accession>A0A0A8Z2K7</accession>
<proteinExistence type="predicted"/>
<evidence type="ECO:0000313" key="2">
    <source>
        <dbReference type="EMBL" id="JAD33041.1"/>
    </source>
</evidence>